<feature type="transmembrane region" description="Helical" evidence="13">
    <location>
        <begin position="509"/>
        <end position="533"/>
    </location>
</feature>
<dbReference type="InterPro" id="IPR046959">
    <property type="entry name" value="PRK1-6/SRF4-like"/>
</dbReference>
<keyword evidence="9 13" id="KW-1133">Transmembrane helix</keyword>
<evidence type="ECO:0000256" key="4">
    <source>
        <dbReference type="ARBA" id="ARBA00022692"/>
    </source>
</evidence>
<dbReference type="Pfam" id="PF13855">
    <property type="entry name" value="LRR_8"/>
    <property type="match status" value="2"/>
</dbReference>
<dbReference type="InterPro" id="IPR032675">
    <property type="entry name" value="LRR_dom_sf"/>
</dbReference>
<evidence type="ECO:0000256" key="12">
    <source>
        <dbReference type="ARBA" id="ARBA00023180"/>
    </source>
</evidence>
<dbReference type="Pfam" id="PF08263">
    <property type="entry name" value="LRRNT_2"/>
    <property type="match status" value="1"/>
</dbReference>
<dbReference type="InterPro" id="IPR011009">
    <property type="entry name" value="Kinase-like_dom_sf"/>
</dbReference>
<evidence type="ECO:0000256" key="5">
    <source>
        <dbReference type="ARBA" id="ARBA00022729"/>
    </source>
</evidence>
<evidence type="ECO:0000259" key="14">
    <source>
        <dbReference type="PROSITE" id="PS50011"/>
    </source>
</evidence>
<dbReference type="Gene3D" id="3.80.10.10">
    <property type="entry name" value="Ribonuclease Inhibitor"/>
    <property type="match status" value="2"/>
</dbReference>
<dbReference type="GO" id="GO:0006952">
    <property type="term" value="P:defense response"/>
    <property type="evidence" value="ECO:0007669"/>
    <property type="project" value="UniProtKB-ARBA"/>
</dbReference>
<dbReference type="GO" id="GO:0004672">
    <property type="term" value="F:protein kinase activity"/>
    <property type="evidence" value="ECO:0007669"/>
    <property type="project" value="InterPro"/>
</dbReference>
<keyword evidence="5" id="KW-0732">Signal</keyword>
<sequence length="867" mass="94496">MKRIGKWVYCLVLFSCFCLYEFDFVFTITEKEILLQFKGNISTDPFRSLSSWDPGKTPCRDYFGVFCNSDGNVVKILLYNAGLVGVLSPALSGLKSLRSLMLFGNEFTGNVPNDYGKIESLRKINLSSNALSGSIPEFLGDLPNLRFLDLSRNDLSGEIPSALFKSCEKTRFVSLSRNRLSGSIPTSVGNCLSLEGLDLSFNRIIGSLPPQICTIPGMSYLSLRSNALSGNVQEQISTCQRLELLDLGTNEFTGIAPFEVLSFPNLAYFNISSNLFQGPVRNLGACSQRLQVLDISRNGFSGEIPRSIAKCSSLKYLDLGYNSLNGTIPLEIADLQNLVLIRLANNSISGTIPPRLGHIEWLEVLDLSNLLLGGEIPDQISNLRFLLEMDISRNQIRGEIPQKLNNMSNLKILDIHHNQIGGGIPTTIGNLSNLHWLDFSENRLTGSIPTSLGSLTNLTHFNLSSNLLSGEIPSNDTIRKFGPSAFANNPRLCGFPLGSCHKRGKKPRLSASAIVAIIAASVIIAGVVIVTVINVKAARRSRRVEETIISESTLLASSDSNALIGKLVLYSKSLPSKYEDWEAGTRALLDKDCLIGGGSIGTVYKATFESGVSISVKKLETLGRIGNQDEFEQEIGRLGSLDEHPNIVPIQGYYWSSSLQLILSEFVQNGSLAQNPGLDWPRRFRVALGTAKALAFLHHDCDPPVLHLNVKPSNVLIDESYEPRVSDYGLGKILPFLDNSGLTKSHNAVGYVAPELAQSMRVSEKCDVYSYGVILLGLVTGRGPVESSPPGNEVVVLCSHVRGLMGRGAGSECLDRRLRRGGGFADENEMVQVMKLGLICTCETPSQRPSMAEVVQVLESIRNGSIS</sequence>
<keyword evidence="16" id="KW-1185">Reference proteome</keyword>
<dbReference type="FunFam" id="1.10.510.10:FF:000388">
    <property type="entry name" value="Leucine-rich repeat receptor-like tyrosine-protein kinase PXC3"/>
    <property type="match status" value="1"/>
</dbReference>
<name>A0A484MFN7_9ASTE</name>
<dbReference type="SUPFAM" id="SSF56112">
    <property type="entry name" value="Protein kinase-like (PK-like)"/>
    <property type="match status" value="1"/>
</dbReference>
<dbReference type="InterPro" id="IPR003591">
    <property type="entry name" value="Leu-rich_rpt_typical-subtyp"/>
</dbReference>
<keyword evidence="2" id="KW-0433">Leucine-rich repeat</keyword>
<dbReference type="GO" id="GO:0005524">
    <property type="term" value="F:ATP binding"/>
    <property type="evidence" value="ECO:0007669"/>
    <property type="project" value="UniProtKB-KW"/>
</dbReference>
<evidence type="ECO:0000256" key="6">
    <source>
        <dbReference type="ARBA" id="ARBA00022737"/>
    </source>
</evidence>
<dbReference type="InterPro" id="IPR013210">
    <property type="entry name" value="LRR_N_plant-typ"/>
</dbReference>
<protein>
    <recommendedName>
        <fullName evidence="14">Protein kinase domain-containing protein</fullName>
    </recommendedName>
</protein>
<evidence type="ECO:0000256" key="11">
    <source>
        <dbReference type="ARBA" id="ARBA00023170"/>
    </source>
</evidence>
<dbReference type="AlphaFoldDB" id="A0A484MFN7"/>
<dbReference type="Pfam" id="PF00560">
    <property type="entry name" value="LRR_1"/>
    <property type="match status" value="3"/>
</dbReference>
<dbReference type="PROSITE" id="PS50011">
    <property type="entry name" value="PROTEIN_KINASE_DOM"/>
    <property type="match status" value="1"/>
</dbReference>
<dbReference type="InterPro" id="IPR000719">
    <property type="entry name" value="Prot_kinase_dom"/>
</dbReference>
<dbReference type="SUPFAM" id="SSF52058">
    <property type="entry name" value="L domain-like"/>
    <property type="match status" value="2"/>
</dbReference>
<feature type="domain" description="Protein kinase" evidence="14">
    <location>
        <begin position="589"/>
        <end position="861"/>
    </location>
</feature>
<dbReference type="Proteomes" id="UP000595140">
    <property type="component" value="Unassembled WGS sequence"/>
</dbReference>
<dbReference type="Pfam" id="PF00069">
    <property type="entry name" value="Pkinase"/>
    <property type="match status" value="1"/>
</dbReference>
<dbReference type="InterPro" id="IPR001611">
    <property type="entry name" value="Leu-rich_rpt"/>
</dbReference>
<keyword evidence="12" id="KW-0325">Glycoprotein</keyword>
<feature type="transmembrane region" description="Helical" evidence="13">
    <location>
        <begin position="7"/>
        <end position="28"/>
    </location>
</feature>
<dbReference type="EMBL" id="OOIL02003369">
    <property type="protein sequence ID" value="VFQ87602.1"/>
    <property type="molecule type" value="Genomic_DNA"/>
</dbReference>
<keyword evidence="6" id="KW-0677">Repeat</keyword>
<dbReference type="Pfam" id="PF12799">
    <property type="entry name" value="LRR_4"/>
    <property type="match status" value="1"/>
</dbReference>
<evidence type="ECO:0000256" key="13">
    <source>
        <dbReference type="SAM" id="Phobius"/>
    </source>
</evidence>
<gene>
    <name evidence="15" type="ORF">CCAM_LOCUS29378</name>
</gene>
<keyword evidence="10 13" id="KW-0472">Membrane</keyword>
<keyword evidence="7" id="KW-0547">Nucleotide-binding</keyword>
<dbReference type="GO" id="GO:0051707">
    <property type="term" value="P:response to other organism"/>
    <property type="evidence" value="ECO:0007669"/>
    <property type="project" value="UniProtKB-ARBA"/>
</dbReference>
<dbReference type="Gene3D" id="3.30.200.20">
    <property type="entry name" value="Phosphorylase Kinase, domain 1"/>
    <property type="match status" value="1"/>
</dbReference>
<dbReference type="OrthoDB" id="676979at2759"/>
<evidence type="ECO:0000313" key="16">
    <source>
        <dbReference type="Proteomes" id="UP000595140"/>
    </source>
</evidence>
<keyword evidence="3" id="KW-0808">Transferase</keyword>
<evidence type="ECO:0000256" key="9">
    <source>
        <dbReference type="ARBA" id="ARBA00022989"/>
    </source>
</evidence>
<dbReference type="FunFam" id="3.80.10.10:FF:000095">
    <property type="entry name" value="LRR receptor-like serine/threonine-protein kinase GSO1"/>
    <property type="match status" value="2"/>
</dbReference>
<evidence type="ECO:0000256" key="8">
    <source>
        <dbReference type="ARBA" id="ARBA00022840"/>
    </source>
</evidence>
<evidence type="ECO:0000256" key="3">
    <source>
        <dbReference type="ARBA" id="ARBA00022679"/>
    </source>
</evidence>
<organism evidence="15 16">
    <name type="scientific">Cuscuta campestris</name>
    <dbReference type="NCBI Taxonomy" id="132261"/>
    <lineage>
        <taxon>Eukaryota</taxon>
        <taxon>Viridiplantae</taxon>
        <taxon>Streptophyta</taxon>
        <taxon>Embryophyta</taxon>
        <taxon>Tracheophyta</taxon>
        <taxon>Spermatophyta</taxon>
        <taxon>Magnoliopsida</taxon>
        <taxon>eudicotyledons</taxon>
        <taxon>Gunneridae</taxon>
        <taxon>Pentapetalae</taxon>
        <taxon>asterids</taxon>
        <taxon>lamiids</taxon>
        <taxon>Solanales</taxon>
        <taxon>Convolvulaceae</taxon>
        <taxon>Cuscuteae</taxon>
        <taxon>Cuscuta</taxon>
        <taxon>Cuscuta subgen. Grammica</taxon>
        <taxon>Cuscuta sect. Cleistogrammica</taxon>
    </lineage>
</organism>
<keyword evidence="11" id="KW-0675">Receptor</keyword>
<evidence type="ECO:0000313" key="15">
    <source>
        <dbReference type="EMBL" id="VFQ87602.1"/>
    </source>
</evidence>
<dbReference type="GO" id="GO:0016020">
    <property type="term" value="C:membrane"/>
    <property type="evidence" value="ECO:0007669"/>
    <property type="project" value="UniProtKB-SubCell"/>
</dbReference>
<accession>A0A484MFN7</accession>
<evidence type="ECO:0000256" key="10">
    <source>
        <dbReference type="ARBA" id="ARBA00023136"/>
    </source>
</evidence>
<dbReference type="PANTHER" id="PTHR48007:SF76">
    <property type="entry name" value="OS03G0145102 PROTEIN"/>
    <property type="match status" value="1"/>
</dbReference>
<dbReference type="Gene3D" id="1.10.510.10">
    <property type="entry name" value="Transferase(Phosphotransferase) domain 1"/>
    <property type="match status" value="1"/>
</dbReference>
<keyword evidence="8" id="KW-0067">ATP-binding</keyword>
<dbReference type="FunFam" id="3.30.200.20:FF:000450">
    <property type="entry name" value="Putative LRR receptor-like serine/threonine-protein kinase"/>
    <property type="match status" value="1"/>
</dbReference>
<reference evidence="15 16" key="1">
    <citation type="submission" date="2018-04" db="EMBL/GenBank/DDBJ databases">
        <authorList>
            <person name="Vogel A."/>
        </authorList>
    </citation>
    <scope>NUCLEOTIDE SEQUENCE [LARGE SCALE GENOMIC DNA]</scope>
</reference>
<evidence type="ECO:0000256" key="1">
    <source>
        <dbReference type="ARBA" id="ARBA00004479"/>
    </source>
</evidence>
<dbReference type="SMART" id="SM00369">
    <property type="entry name" value="LRR_TYP"/>
    <property type="match status" value="4"/>
</dbReference>
<comment type="subcellular location">
    <subcellularLocation>
        <location evidence="1">Membrane</location>
        <topology evidence="1">Single-pass type I membrane protein</topology>
    </subcellularLocation>
</comment>
<proteinExistence type="predicted"/>
<evidence type="ECO:0000256" key="2">
    <source>
        <dbReference type="ARBA" id="ARBA00022614"/>
    </source>
</evidence>
<evidence type="ECO:0000256" key="7">
    <source>
        <dbReference type="ARBA" id="ARBA00022741"/>
    </source>
</evidence>
<keyword evidence="4 13" id="KW-0812">Transmembrane</keyword>
<dbReference type="PANTHER" id="PTHR48007">
    <property type="entry name" value="LEUCINE-RICH REPEAT RECEPTOR-LIKE PROTEIN KINASE PXC1"/>
    <property type="match status" value="1"/>
</dbReference>
<dbReference type="InterPro" id="IPR025875">
    <property type="entry name" value="Leu-rich_rpt_4"/>
</dbReference>